<dbReference type="Proteomes" id="UP001234297">
    <property type="component" value="Chromosome 9"/>
</dbReference>
<organism evidence="1 2">
    <name type="scientific">Persea americana</name>
    <name type="common">Avocado</name>
    <dbReference type="NCBI Taxonomy" id="3435"/>
    <lineage>
        <taxon>Eukaryota</taxon>
        <taxon>Viridiplantae</taxon>
        <taxon>Streptophyta</taxon>
        <taxon>Embryophyta</taxon>
        <taxon>Tracheophyta</taxon>
        <taxon>Spermatophyta</taxon>
        <taxon>Magnoliopsida</taxon>
        <taxon>Magnoliidae</taxon>
        <taxon>Laurales</taxon>
        <taxon>Lauraceae</taxon>
        <taxon>Persea</taxon>
    </lineage>
</organism>
<gene>
    <name evidence="1" type="ORF">MRB53_027874</name>
</gene>
<sequence>MHLQEIANKLSNAFNIVAKVTKSHVPVMNASARINVPIGQSQNTTAKEFAIRQTFDRPIGLKDSAPWKRRSEQSSSCPPEEARNPPEEVPFEEARNALEEFMVKSVLFRIMEVSDETLEAPEEASIPDNEQISILYNCSREREIEMKLSSITYLHMR</sequence>
<name>A0ACC2KEF2_PERAE</name>
<comment type="caution">
    <text evidence="1">The sequence shown here is derived from an EMBL/GenBank/DDBJ whole genome shotgun (WGS) entry which is preliminary data.</text>
</comment>
<protein>
    <submittedName>
        <fullName evidence="1">Uncharacterized protein</fullName>
    </submittedName>
</protein>
<evidence type="ECO:0000313" key="1">
    <source>
        <dbReference type="EMBL" id="KAJ8619345.1"/>
    </source>
</evidence>
<dbReference type="EMBL" id="CM056817">
    <property type="protein sequence ID" value="KAJ8619345.1"/>
    <property type="molecule type" value="Genomic_DNA"/>
</dbReference>
<keyword evidence="2" id="KW-1185">Reference proteome</keyword>
<accession>A0ACC2KEF2</accession>
<evidence type="ECO:0000313" key="2">
    <source>
        <dbReference type="Proteomes" id="UP001234297"/>
    </source>
</evidence>
<reference evidence="1 2" key="1">
    <citation type="journal article" date="2022" name="Hortic Res">
        <title>A haplotype resolved chromosomal level avocado genome allows analysis of novel avocado genes.</title>
        <authorList>
            <person name="Nath O."/>
            <person name="Fletcher S.J."/>
            <person name="Hayward A."/>
            <person name="Shaw L.M."/>
            <person name="Masouleh A.K."/>
            <person name="Furtado A."/>
            <person name="Henry R.J."/>
            <person name="Mitter N."/>
        </authorList>
    </citation>
    <scope>NUCLEOTIDE SEQUENCE [LARGE SCALE GENOMIC DNA]</scope>
    <source>
        <strain evidence="2">cv. Hass</strain>
    </source>
</reference>
<proteinExistence type="predicted"/>